<feature type="compositionally biased region" description="Pro residues" evidence="1">
    <location>
        <begin position="1"/>
        <end position="19"/>
    </location>
</feature>
<dbReference type="AlphaFoldDB" id="A0A1X2IW88"/>
<comment type="caution">
    <text evidence="2">The sequence shown here is derived from an EMBL/GenBank/DDBJ whole genome shotgun (WGS) entry which is preliminary data.</text>
</comment>
<proteinExistence type="predicted"/>
<accession>A0A1X2IW88</accession>
<evidence type="ECO:0000313" key="2">
    <source>
        <dbReference type="EMBL" id="ORZ23293.1"/>
    </source>
</evidence>
<evidence type="ECO:0000256" key="1">
    <source>
        <dbReference type="SAM" id="MobiDB-lite"/>
    </source>
</evidence>
<dbReference type="OrthoDB" id="2273117at2759"/>
<dbReference type="EMBL" id="MCGE01000003">
    <property type="protein sequence ID" value="ORZ23293.1"/>
    <property type="molecule type" value="Genomic_DNA"/>
</dbReference>
<name>A0A1X2IW88_9FUNG</name>
<gene>
    <name evidence="2" type="ORF">BCR42DRAFT_404428</name>
</gene>
<keyword evidence="3" id="KW-1185">Reference proteome</keyword>
<dbReference type="Proteomes" id="UP000193560">
    <property type="component" value="Unassembled WGS sequence"/>
</dbReference>
<feature type="compositionally biased region" description="Polar residues" evidence="1">
    <location>
        <begin position="29"/>
        <end position="42"/>
    </location>
</feature>
<feature type="compositionally biased region" description="Polar residues" evidence="1">
    <location>
        <begin position="51"/>
        <end position="63"/>
    </location>
</feature>
<feature type="region of interest" description="Disordered" evidence="1">
    <location>
        <begin position="1"/>
        <end position="63"/>
    </location>
</feature>
<organism evidence="2 3">
    <name type="scientific">Absidia repens</name>
    <dbReference type="NCBI Taxonomy" id="90262"/>
    <lineage>
        <taxon>Eukaryota</taxon>
        <taxon>Fungi</taxon>
        <taxon>Fungi incertae sedis</taxon>
        <taxon>Mucoromycota</taxon>
        <taxon>Mucoromycotina</taxon>
        <taxon>Mucoromycetes</taxon>
        <taxon>Mucorales</taxon>
        <taxon>Cunninghamellaceae</taxon>
        <taxon>Absidia</taxon>
    </lineage>
</organism>
<protein>
    <submittedName>
        <fullName evidence="2">Uncharacterized protein</fullName>
    </submittedName>
</protein>
<sequence length="129" mass="14062">MNGDKVPPPPNYTGLPPPQQQQQGSSSGNNDYPGNQGGSNMNRDALVYDPTTGQPMLSNTTAQRQQIEASLGAVCPKDSGYHTLRMHYTTKSLLFAILIIPYCCGYRGRRVCQCTKCGQKFPSIVLPEP</sequence>
<evidence type="ECO:0000313" key="3">
    <source>
        <dbReference type="Proteomes" id="UP000193560"/>
    </source>
</evidence>
<reference evidence="2 3" key="1">
    <citation type="submission" date="2016-07" db="EMBL/GenBank/DDBJ databases">
        <title>Pervasive Adenine N6-methylation of Active Genes in Fungi.</title>
        <authorList>
            <consortium name="DOE Joint Genome Institute"/>
            <person name="Mondo S.J."/>
            <person name="Dannebaum R.O."/>
            <person name="Kuo R.C."/>
            <person name="Labutti K."/>
            <person name="Haridas S."/>
            <person name="Kuo A."/>
            <person name="Salamov A."/>
            <person name="Ahrendt S.R."/>
            <person name="Lipzen A."/>
            <person name="Sullivan W."/>
            <person name="Andreopoulos W.B."/>
            <person name="Clum A."/>
            <person name="Lindquist E."/>
            <person name="Daum C."/>
            <person name="Ramamoorthy G.K."/>
            <person name="Gryganskyi A."/>
            <person name="Culley D."/>
            <person name="Magnuson J.K."/>
            <person name="James T.Y."/>
            <person name="O'Malley M.A."/>
            <person name="Stajich J.E."/>
            <person name="Spatafora J.W."/>
            <person name="Visel A."/>
            <person name="Grigoriev I.V."/>
        </authorList>
    </citation>
    <scope>NUCLEOTIDE SEQUENCE [LARGE SCALE GENOMIC DNA]</scope>
    <source>
        <strain evidence="2 3">NRRL 1336</strain>
    </source>
</reference>